<evidence type="ECO:0000256" key="1">
    <source>
        <dbReference type="SAM" id="MobiDB-lite"/>
    </source>
</evidence>
<dbReference type="Proteomes" id="UP000199199">
    <property type="component" value="Unassembled WGS sequence"/>
</dbReference>
<proteinExistence type="predicted"/>
<feature type="region of interest" description="Disordered" evidence="1">
    <location>
        <begin position="173"/>
        <end position="203"/>
    </location>
</feature>
<dbReference type="EMBL" id="FOZS01000011">
    <property type="protein sequence ID" value="SFT09037.1"/>
    <property type="molecule type" value="Genomic_DNA"/>
</dbReference>
<name>A0A1I6V5U8_9EURY</name>
<keyword evidence="3" id="KW-1185">Reference proteome</keyword>
<protein>
    <submittedName>
        <fullName evidence="2">Uncharacterized protein</fullName>
    </submittedName>
</protein>
<evidence type="ECO:0000313" key="2">
    <source>
        <dbReference type="EMBL" id="SFT09037.1"/>
    </source>
</evidence>
<dbReference type="AlphaFoldDB" id="A0A1I6V5U8"/>
<reference evidence="3" key="1">
    <citation type="submission" date="2016-10" db="EMBL/GenBank/DDBJ databases">
        <authorList>
            <person name="Varghese N."/>
            <person name="Submissions S."/>
        </authorList>
    </citation>
    <scope>NUCLEOTIDE SEQUENCE [LARGE SCALE GENOMIC DNA]</scope>
    <source>
        <strain evidence="3">DSM 22427</strain>
    </source>
</reference>
<gene>
    <name evidence="2" type="ORF">SAMN04488556_0073</name>
</gene>
<dbReference type="OrthoDB" id="197870at2157"/>
<dbReference type="RefSeq" id="WP_217642059.1">
    <property type="nucleotide sequence ID" value="NZ_FOZS01000011.1"/>
</dbReference>
<evidence type="ECO:0000313" key="3">
    <source>
        <dbReference type="Proteomes" id="UP000199199"/>
    </source>
</evidence>
<organism evidence="2 3">
    <name type="scientific">Halostagnicola kamekurae</name>
    <dbReference type="NCBI Taxonomy" id="619731"/>
    <lineage>
        <taxon>Archaea</taxon>
        <taxon>Methanobacteriati</taxon>
        <taxon>Methanobacteriota</taxon>
        <taxon>Stenosarchaea group</taxon>
        <taxon>Halobacteria</taxon>
        <taxon>Halobacteriales</taxon>
        <taxon>Natrialbaceae</taxon>
        <taxon>Halostagnicola</taxon>
    </lineage>
</organism>
<accession>A0A1I6V5U8</accession>
<sequence>MTSNSHIQSSGMNRTNPIPTAVVCFDRDHTVSVNPHPERNAVPLSWVKYLAHEVANIDVWATGNQTLREEASIPGISEAITCWRYLTLPDDPVEYHAHVPIEARLPGRREGLHLIQAVYDRLATTTDTYRRIVVDDVDLSDLESGGWKHYFPWDFVTAVNAGTAEIDLPVPLDEPSNIPLTDPNCPETYSPLDFDQPGPLQYR</sequence>